<gene>
    <name evidence="1" type="ORF">DX130_14215</name>
</gene>
<protein>
    <submittedName>
        <fullName evidence="1">Uncharacterized protein</fullName>
    </submittedName>
</protein>
<name>A0A371PFY1_9BACL</name>
<dbReference type="EMBL" id="QUBQ01000002">
    <property type="protein sequence ID" value="REK74812.1"/>
    <property type="molecule type" value="Genomic_DNA"/>
</dbReference>
<comment type="caution">
    <text evidence="1">The sequence shown here is derived from an EMBL/GenBank/DDBJ whole genome shotgun (WGS) entry which is preliminary data.</text>
</comment>
<dbReference type="RefSeq" id="WP_116046458.1">
    <property type="nucleotide sequence ID" value="NZ_QUBQ01000002.1"/>
</dbReference>
<dbReference type="Proteomes" id="UP000261905">
    <property type="component" value="Unassembled WGS sequence"/>
</dbReference>
<evidence type="ECO:0000313" key="1">
    <source>
        <dbReference type="EMBL" id="REK74812.1"/>
    </source>
</evidence>
<dbReference type="AlphaFoldDB" id="A0A371PFY1"/>
<reference evidence="1 2" key="1">
    <citation type="submission" date="2018-08" db="EMBL/GenBank/DDBJ databases">
        <title>Paenibacillus sp. M4BSY-1, whole genome shotgun sequence.</title>
        <authorList>
            <person name="Tuo L."/>
        </authorList>
    </citation>
    <scope>NUCLEOTIDE SEQUENCE [LARGE SCALE GENOMIC DNA]</scope>
    <source>
        <strain evidence="1 2">M4BSY-1</strain>
    </source>
</reference>
<sequence>MVNRNRNRFSIALSTALVVSILVTGSILNVQSKTTVSATDQSATNQTTIVLEKSAGAKKVEVIKG</sequence>
<evidence type="ECO:0000313" key="2">
    <source>
        <dbReference type="Proteomes" id="UP000261905"/>
    </source>
</evidence>
<proteinExistence type="predicted"/>
<organism evidence="1 2">
    <name type="scientific">Paenibacillus paeoniae</name>
    <dbReference type="NCBI Taxonomy" id="2292705"/>
    <lineage>
        <taxon>Bacteria</taxon>
        <taxon>Bacillati</taxon>
        <taxon>Bacillota</taxon>
        <taxon>Bacilli</taxon>
        <taxon>Bacillales</taxon>
        <taxon>Paenibacillaceae</taxon>
        <taxon>Paenibacillus</taxon>
    </lineage>
</organism>
<accession>A0A371PFY1</accession>
<keyword evidence="2" id="KW-1185">Reference proteome</keyword>